<evidence type="ECO:0000256" key="2">
    <source>
        <dbReference type="ARBA" id="ARBA00022679"/>
    </source>
</evidence>
<evidence type="ECO:0000313" key="7">
    <source>
        <dbReference type="RefSeq" id="XP_022738198.1"/>
    </source>
</evidence>
<dbReference type="Pfam" id="PF00685">
    <property type="entry name" value="Sulfotransfer_1"/>
    <property type="match status" value="1"/>
</dbReference>
<gene>
    <name evidence="7" type="primary">LOC111290940</name>
</gene>
<sequence>MATSLASQEGNNFEVSNEKEEEEQGNPQRASEKINELFSTLPKGKGWWAEHLFHYQGFWLSNRALEGLLLIQDNFKPQPSDIFLANTPKSGSTWLKALLFSIVNLSRYDFSSHPLLNTPPRDIFPFLDFYFQQNKPISDIESLPSPRLFSSHLPYNLFPKSITASGCRFVSIWRDPKDVFVSQWHFMKKLRSKELPAVSMEEAFDLFCKGVSHYGPLWDHMSGYWKASLESPEKILMLKYEDMKREPLVQVKRLAEFLGQPFSIEEENKGVVQEIINLCSFDSLRNLQVNKTRDGPSNEGRPVKNPDFFRKGEVGDWKNHLVAEMAEYIDQIIKDRLCGGGLASGFCP</sequence>
<protein>
    <recommendedName>
        <fullName evidence="3">Sulfotransferase</fullName>
        <ecNumber evidence="3">2.8.2.-</ecNumber>
    </recommendedName>
</protein>
<reference evidence="7" key="1">
    <citation type="submission" date="2025-08" db="UniProtKB">
        <authorList>
            <consortium name="RefSeq"/>
        </authorList>
    </citation>
    <scope>IDENTIFICATION</scope>
    <source>
        <tissue evidence="7">Fruit stalk</tissue>
    </source>
</reference>
<dbReference type="AlphaFoldDB" id="A0A6P5YCI0"/>
<proteinExistence type="inferred from homology"/>
<keyword evidence="2 3" id="KW-0808">Transferase</keyword>
<evidence type="ECO:0000256" key="3">
    <source>
        <dbReference type="RuleBase" id="RU361155"/>
    </source>
</evidence>
<dbReference type="Gene3D" id="3.40.50.300">
    <property type="entry name" value="P-loop containing nucleotide triphosphate hydrolases"/>
    <property type="match status" value="1"/>
</dbReference>
<dbReference type="GO" id="GO:0008146">
    <property type="term" value="F:sulfotransferase activity"/>
    <property type="evidence" value="ECO:0007669"/>
    <property type="project" value="InterPro"/>
</dbReference>
<dbReference type="EC" id="2.8.2.-" evidence="3"/>
<dbReference type="SUPFAM" id="SSF52540">
    <property type="entry name" value="P-loop containing nucleoside triphosphate hydrolases"/>
    <property type="match status" value="1"/>
</dbReference>
<feature type="domain" description="Sulfotransferase" evidence="5">
    <location>
        <begin position="79"/>
        <end position="337"/>
    </location>
</feature>
<dbReference type="Proteomes" id="UP000515121">
    <property type="component" value="Unplaced"/>
</dbReference>
<dbReference type="InterPro" id="IPR027417">
    <property type="entry name" value="P-loop_NTPase"/>
</dbReference>
<evidence type="ECO:0000259" key="5">
    <source>
        <dbReference type="Pfam" id="PF00685"/>
    </source>
</evidence>
<keyword evidence="6" id="KW-1185">Reference proteome</keyword>
<feature type="region of interest" description="Disordered" evidence="4">
    <location>
        <begin position="1"/>
        <end position="32"/>
    </location>
</feature>
<feature type="compositionally biased region" description="Polar residues" evidence="4">
    <location>
        <begin position="1"/>
        <end position="10"/>
    </location>
</feature>
<dbReference type="PANTHER" id="PTHR11783">
    <property type="entry name" value="SULFOTRANSFERASE SULT"/>
    <property type="match status" value="1"/>
</dbReference>
<accession>A0A6P5YCI0</accession>
<name>A0A6P5YCI0_DURZI</name>
<organism evidence="6 7">
    <name type="scientific">Durio zibethinus</name>
    <name type="common">Durian</name>
    <dbReference type="NCBI Taxonomy" id="66656"/>
    <lineage>
        <taxon>Eukaryota</taxon>
        <taxon>Viridiplantae</taxon>
        <taxon>Streptophyta</taxon>
        <taxon>Embryophyta</taxon>
        <taxon>Tracheophyta</taxon>
        <taxon>Spermatophyta</taxon>
        <taxon>Magnoliopsida</taxon>
        <taxon>eudicotyledons</taxon>
        <taxon>Gunneridae</taxon>
        <taxon>Pentapetalae</taxon>
        <taxon>rosids</taxon>
        <taxon>malvids</taxon>
        <taxon>Malvales</taxon>
        <taxon>Malvaceae</taxon>
        <taxon>Helicteroideae</taxon>
        <taxon>Durio</taxon>
    </lineage>
</organism>
<evidence type="ECO:0000313" key="6">
    <source>
        <dbReference type="Proteomes" id="UP000515121"/>
    </source>
</evidence>
<comment type="similarity">
    <text evidence="1 3">Belongs to the sulfotransferase 1 family.</text>
</comment>
<dbReference type="OrthoDB" id="205623at2759"/>
<evidence type="ECO:0000256" key="1">
    <source>
        <dbReference type="ARBA" id="ARBA00005771"/>
    </source>
</evidence>
<dbReference type="InterPro" id="IPR000863">
    <property type="entry name" value="Sulfotransferase_dom"/>
</dbReference>
<evidence type="ECO:0000256" key="4">
    <source>
        <dbReference type="SAM" id="MobiDB-lite"/>
    </source>
</evidence>
<dbReference type="GeneID" id="111290940"/>
<dbReference type="KEGG" id="dzi:111290940"/>
<dbReference type="RefSeq" id="XP_022738198.1">
    <property type="nucleotide sequence ID" value="XM_022882463.1"/>
</dbReference>